<dbReference type="SUPFAM" id="SSF47384">
    <property type="entry name" value="Homodimeric domain of signal transducing histidine kinase"/>
    <property type="match status" value="1"/>
</dbReference>
<dbReference type="Pfam" id="PF00512">
    <property type="entry name" value="HisKA"/>
    <property type="match status" value="1"/>
</dbReference>
<dbReference type="SUPFAM" id="SSF158472">
    <property type="entry name" value="HAMP domain-like"/>
    <property type="match status" value="1"/>
</dbReference>
<dbReference type="KEGG" id="arf:AR1Y2_3286"/>
<evidence type="ECO:0000256" key="6">
    <source>
        <dbReference type="ARBA" id="ARBA00022679"/>
    </source>
</evidence>
<evidence type="ECO:0000256" key="1">
    <source>
        <dbReference type="ARBA" id="ARBA00000085"/>
    </source>
</evidence>
<keyword evidence="7 14" id="KW-0812">Transmembrane</keyword>
<evidence type="ECO:0000256" key="12">
    <source>
        <dbReference type="ARBA" id="ARBA00023012"/>
    </source>
</evidence>
<keyword evidence="12" id="KW-0902">Two-component regulatory system</keyword>
<dbReference type="InterPro" id="IPR003594">
    <property type="entry name" value="HATPase_dom"/>
</dbReference>
<dbReference type="InterPro" id="IPR003660">
    <property type="entry name" value="HAMP_dom"/>
</dbReference>
<comment type="subcellular location">
    <subcellularLocation>
        <location evidence="2">Cell membrane</location>
        <topology evidence="2">Multi-pass membrane protein</topology>
    </subcellularLocation>
</comment>
<evidence type="ECO:0000259" key="16">
    <source>
        <dbReference type="PROSITE" id="PS50885"/>
    </source>
</evidence>
<dbReference type="GO" id="GO:0000155">
    <property type="term" value="F:phosphorelay sensor kinase activity"/>
    <property type="evidence" value="ECO:0007669"/>
    <property type="project" value="InterPro"/>
</dbReference>
<gene>
    <name evidence="17" type="ORF">AR1Y2_3286</name>
</gene>
<dbReference type="Pfam" id="PF02518">
    <property type="entry name" value="HATPase_c"/>
    <property type="match status" value="1"/>
</dbReference>
<dbReference type="PRINTS" id="PR00344">
    <property type="entry name" value="BCTRLSENSOR"/>
</dbReference>
<keyword evidence="10" id="KW-0067">ATP-binding</keyword>
<dbReference type="CDD" id="cd00082">
    <property type="entry name" value="HisKA"/>
    <property type="match status" value="1"/>
</dbReference>
<dbReference type="FunFam" id="1.10.287.130:FF:000001">
    <property type="entry name" value="Two-component sensor histidine kinase"/>
    <property type="match status" value="1"/>
</dbReference>
<evidence type="ECO:0000313" key="18">
    <source>
        <dbReference type="Proteomes" id="UP000298653"/>
    </source>
</evidence>
<dbReference type="Proteomes" id="UP000298653">
    <property type="component" value="Chromosome"/>
</dbReference>
<dbReference type="PANTHER" id="PTHR45528">
    <property type="entry name" value="SENSOR HISTIDINE KINASE CPXA"/>
    <property type="match status" value="1"/>
</dbReference>
<dbReference type="PROSITE" id="PS50109">
    <property type="entry name" value="HIS_KIN"/>
    <property type="match status" value="1"/>
</dbReference>
<keyword evidence="9 17" id="KW-0418">Kinase</keyword>
<feature type="domain" description="HAMP" evidence="16">
    <location>
        <begin position="202"/>
        <end position="254"/>
    </location>
</feature>
<keyword evidence="5" id="KW-0597">Phosphoprotein</keyword>
<dbReference type="GO" id="GO:0005524">
    <property type="term" value="F:ATP binding"/>
    <property type="evidence" value="ECO:0007669"/>
    <property type="project" value="UniProtKB-KW"/>
</dbReference>
<evidence type="ECO:0000256" key="14">
    <source>
        <dbReference type="SAM" id="Phobius"/>
    </source>
</evidence>
<feature type="domain" description="Histidine kinase" evidence="15">
    <location>
        <begin position="269"/>
        <end position="488"/>
    </location>
</feature>
<proteinExistence type="predicted"/>
<keyword evidence="6" id="KW-0808">Transferase</keyword>
<dbReference type="PANTHER" id="PTHR45528:SF1">
    <property type="entry name" value="SENSOR HISTIDINE KINASE CPXA"/>
    <property type="match status" value="1"/>
</dbReference>
<accession>A0A4V1EGN9</accession>
<dbReference type="FunFam" id="3.30.565.10:FF:000006">
    <property type="entry name" value="Sensor histidine kinase WalK"/>
    <property type="match status" value="1"/>
</dbReference>
<evidence type="ECO:0000256" key="8">
    <source>
        <dbReference type="ARBA" id="ARBA00022741"/>
    </source>
</evidence>
<dbReference type="RefSeq" id="WP_137329918.1">
    <property type="nucleotide sequence ID" value="NZ_CP040058.1"/>
</dbReference>
<dbReference type="SMART" id="SM00387">
    <property type="entry name" value="HATPase_c"/>
    <property type="match status" value="1"/>
</dbReference>
<evidence type="ECO:0000256" key="13">
    <source>
        <dbReference type="ARBA" id="ARBA00023136"/>
    </source>
</evidence>
<feature type="transmembrane region" description="Helical" evidence="14">
    <location>
        <begin position="181"/>
        <end position="201"/>
    </location>
</feature>
<feature type="transmembrane region" description="Helical" evidence="14">
    <location>
        <begin position="9"/>
        <end position="34"/>
    </location>
</feature>
<dbReference type="GO" id="GO:0005886">
    <property type="term" value="C:plasma membrane"/>
    <property type="evidence" value="ECO:0007669"/>
    <property type="project" value="UniProtKB-SubCell"/>
</dbReference>
<dbReference type="PROSITE" id="PS50885">
    <property type="entry name" value="HAMP"/>
    <property type="match status" value="1"/>
</dbReference>
<dbReference type="OrthoDB" id="335833at2"/>
<evidence type="ECO:0000256" key="5">
    <source>
        <dbReference type="ARBA" id="ARBA00022553"/>
    </source>
</evidence>
<keyword evidence="11 14" id="KW-1133">Transmembrane helix</keyword>
<reference evidence="17 18" key="1">
    <citation type="submission" date="2019-05" db="EMBL/GenBank/DDBJ databases">
        <title>Complete genome sequencing of Anaerostipes rhamnosivorans.</title>
        <authorList>
            <person name="Bui T.P.N."/>
            <person name="de Vos W.M."/>
        </authorList>
    </citation>
    <scope>NUCLEOTIDE SEQUENCE [LARGE SCALE GENOMIC DNA]</scope>
    <source>
        <strain evidence="17 18">1y2</strain>
    </source>
</reference>
<dbReference type="InterPro" id="IPR036097">
    <property type="entry name" value="HisK_dim/P_sf"/>
</dbReference>
<evidence type="ECO:0000256" key="4">
    <source>
        <dbReference type="ARBA" id="ARBA00022475"/>
    </source>
</evidence>
<dbReference type="Gene3D" id="1.10.287.130">
    <property type="match status" value="1"/>
</dbReference>
<keyword evidence="13 14" id="KW-0472">Membrane</keyword>
<dbReference type="Pfam" id="PF00672">
    <property type="entry name" value="HAMP"/>
    <property type="match status" value="1"/>
</dbReference>
<evidence type="ECO:0000313" key="17">
    <source>
        <dbReference type="EMBL" id="QCP36740.1"/>
    </source>
</evidence>
<dbReference type="InterPro" id="IPR004358">
    <property type="entry name" value="Sig_transdc_His_kin-like_C"/>
</dbReference>
<dbReference type="EMBL" id="CP040058">
    <property type="protein sequence ID" value="QCP36740.1"/>
    <property type="molecule type" value="Genomic_DNA"/>
</dbReference>
<dbReference type="CDD" id="cd00075">
    <property type="entry name" value="HATPase"/>
    <property type="match status" value="1"/>
</dbReference>
<keyword evidence="4" id="KW-1003">Cell membrane</keyword>
<organism evidence="17 18">
    <name type="scientific">Anaerostipes rhamnosivorans</name>
    <dbReference type="NCBI Taxonomy" id="1229621"/>
    <lineage>
        <taxon>Bacteria</taxon>
        <taxon>Bacillati</taxon>
        <taxon>Bacillota</taxon>
        <taxon>Clostridia</taxon>
        <taxon>Lachnospirales</taxon>
        <taxon>Lachnospiraceae</taxon>
        <taxon>Anaerostipes</taxon>
    </lineage>
</organism>
<evidence type="ECO:0000256" key="10">
    <source>
        <dbReference type="ARBA" id="ARBA00022840"/>
    </source>
</evidence>
<dbReference type="InterPro" id="IPR036890">
    <property type="entry name" value="HATPase_C_sf"/>
</dbReference>
<dbReference type="InterPro" id="IPR050398">
    <property type="entry name" value="HssS/ArlS-like"/>
</dbReference>
<dbReference type="SMART" id="SM00388">
    <property type="entry name" value="HisKA"/>
    <property type="match status" value="1"/>
</dbReference>
<evidence type="ECO:0000259" key="15">
    <source>
        <dbReference type="PROSITE" id="PS50109"/>
    </source>
</evidence>
<comment type="catalytic activity">
    <reaction evidence="1">
        <text>ATP + protein L-histidine = ADP + protein N-phospho-L-histidine.</text>
        <dbReference type="EC" id="2.7.13.3"/>
    </reaction>
</comment>
<evidence type="ECO:0000256" key="11">
    <source>
        <dbReference type="ARBA" id="ARBA00022989"/>
    </source>
</evidence>
<evidence type="ECO:0000256" key="3">
    <source>
        <dbReference type="ARBA" id="ARBA00012438"/>
    </source>
</evidence>
<name>A0A4V1EGN9_9FIRM</name>
<sequence>MKVVNKVRIIFLPAIILPIFLMVVSIAALSVGYIRTTNENIYSNGIEGFANPLKTMNNETKASFNDLKRSAIENPENFESEEYLNRINEALKNKESYLIVRKGKTIVYRGSKEDHTETEKKLPRFGSDISSQDSGVFLGRPENFLVKQQDFRYADGSKGSAFILTDLETVLPHYKNIISQVFFSIVAILILTSFLLSWFMYSEFIRPLKKLKEGADRIKEGNLDDDVEINSKDEIGELCASFNAMRAELKESIEARIIYEKQNRDLISNISHDLKTPITAIKGYVEGIMDGVADTPEKMDRYIKTIYNKANDMDVLINELSLYSKIDSNIIPYNFRKIDINAYFKDCVDEIGSDLEQKGMMFSYSNYCSANVAVMADPEQLKRVMNNIINNACKYTNKAKGKVSITLKELDRKIQVAIKDNGIGISREDLPNIFRRTYRADMSRNSAGGSGLGLSICKKIIEEHGGEIWAESKLRSGTTIFFTLNKIVDTQEEEKNE</sequence>
<dbReference type="InterPro" id="IPR005467">
    <property type="entry name" value="His_kinase_dom"/>
</dbReference>
<dbReference type="CDD" id="cd06225">
    <property type="entry name" value="HAMP"/>
    <property type="match status" value="1"/>
</dbReference>
<dbReference type="InterPro" id="IPR003661">
    <property type="entry name" value="HisK_dim/P_dom"/>
</dbReference>
<evidence type="ECO:0000256" key="7">
    <source>
        <dbReference type="ARBA" id="ARBA00022692"/>
    </source>
</evidence>
<evidence type="ECO:0000256" key="2">
    <source>
        <dbReference type="ARBA" id="ARBA00004651"/>
    </source>
</evidence>
<dbReference type="AlphaFoldDB" id="A0A4V1EGN9"/>
<dbReference type="SMART" id="SM00304">
    <property type="entry name" value="HAMP"/>
    <property type="match status" value="1"/>
</dbReference>
<keyword evidence="8" id="KW-0547">Nucleotide-binding</keyword>
<protein>
    <recommendedName>
        <fullName evidence="3">histidine kinase</fullName>
        <ecNumber evidence="3">2.7.13.3</ecNumber>
    </recommendedName>
</protein>
<dbReference type="SUPFAM" id="SSF55874">
    <property type="entry name" value="ATPase domain of HSP90 chaperone/DNA topoisomerase II/histidine kinase"/>
    <property type="match status" value="1"/>
</dbReference>
<dbReference type="Gene3D" id="3.30.565.10">
    <property type="entry name" value="Histidine kinase-like ATPase, C-terminal domain"/>
    <property type="match status" value="1"/>
</dbReference>
<keyword evidence="18" id="KW-1185">Reference proteome</keyword>
<dbReference type="Gene3D" id="6.10.340.10">
    <property type="match status" value="1"/>
</dbReference>
<evidence type="ECO:0000256" key="9">
    <source>
        <dbReference type="ARBA" id="ARBA00022777"/>
    </source>
</evidence>
<dbReference type="EC" id="2.7.13.3" evidence="3"/>